<keyword evidence="2" id="KW-1185">Reference proteome</keyword>
<accession>A0A1W1ZJW9</accession>
<reference evidence="1 2" key="1">
    <citation type="submission" date="2017-04" db="EMBL/GenBank/DDBJ databases">
        <authorList>
            <person name="Afonso C.L."/>
            <person name="Miller P.J."/>
            <person name="Scott M.A."/>
            <person name="Spackman E."/>
            <person name="Goraichik I."/>
            <person name="Dimitrov K.M."/>
            <person name="Suarez D.L."/>
            <person name="Swayne D.E."/>
        </authorList>
    </citation>
    <scope>NUCLEOTIDE SEQUENCE [LARGE SCALE GENOMIC DNA]</scope>
    <source>
        <strain evidence="1 2">CGMCC 1.12708</strain>
    </source>
</reference>
<keyword evidence="1" id="KW-0645">Protease</keyword>
<dbReference type="RefSeq" id="WP_084016619.1">
    <property type="nucleotide sequence ID" value="NZ_FWXS01000003.1"/>
</dbReference>
<keyword evidence="1" id="KW-0121">Carboxypeptidase</keyword>
<evidence type="ECO:0000313" key="1">
    <source>
        <dbReference type="EMBL" id="SMC48799.1"/>
    </source>
</evidence>
<protein>
    <submittedName>
        <fullName evidence="1">Carboxypeptidase regulatory-like domain-containing protein</fullName>
    </submittedName>
</protein>
<dbReference type="GO" id="GO:0004180">
    <property type="term" value="F:carboxypeptidase activity"/>
    <property type="evidence" value="ECO:0007669"/>
    <property type="project" value="UniProtKB-KW"/>
</dbReference>
<dbReference type="OrthoDB" id="8764943at2"/>
<organism evidence="1 2">
    <name type="scientific">Moheibacter sediminis</name>
    <dbReference type="NCBI Taxonomy" id="1434700"/>
    <lineage>
        <taxon>Bacteria</taxon>
        <taxon>Pseudomonadati</taxon>
        <taxon>Bacteroidota</taxon>
        <taxon>Flavobacteriia</taxon>
        <taxon>Flavobacteriales</taxon>
        <taxon>Weeksellaceae</taxon>
        <taxon>Moheibacter</taxon>
    </lineage>
</organism>
<dbReference type="EMBL" id="FWXS01000003">
    <property type="protein sequence ID" value="SMC48799.1"/>
    <property type="molecule type" value="Genomic_DNA"/>
</dbReference>
<keyword evidence="1" id="KW-0378">Hydrolase</keyword>
<dbReference type="STRING" id="1434700.SAMN06296427_10318"/>
<gene>
    <name evidence="1" type="ORF">SAMN06296427_10318</name>
</gene>
<dbReference type="Gene3D" id="2.60.40.1120">
    <property type="entry name" value="Carboxypeptidase-like, regulatory domain"/>
    <property type="match status" value="1"/>
</dbReference>
<dbReference type="AlphaFoldDB" id="A0A1W1ZJW9"/>
<sequence>MKIQGLISGLVFMSAIVLLANGNKTGLTGKIQDESGFGIISSSLEVYDINSKHKLIYKGDSQENGTYMLSDLKPGEYKFIVKAKGFDDKIETVKVESTSFDLGTIVLCENDISLNEAVIYGKASQKEVVILDEVVIYGKAK</sequence>
<dbReference type="Proteomes" id="UP000192393">
    <property type="component" value="Unassembled WGS sequence"/>
</dbReference>
<name>A0A1W1ZJW9_9FLAO</name>
<evidence type="ECO:0000313" key="2">
    <source>
        <dbReference type="Proteomes" id="UP000192393"/>
    </source>
</evidence>
<dbReference type="SUPFAM" id="SSF49464">
    <property type="entry name" value="Carboxypeptidase regulatory domain-like"/>
    <property type="match status" value="1"/>
</dbReference>
<dbReference type="InterPro" id="IPR008969">
    <property type="entry name" value="CarboxyPept-like_regulatory"/>
</dbReference>
<proteinExistence type="predicted"/>